<protein>
    <submittedName>
        <fullName evidence="1">Uncharacterized protein</fullName>
    </submittedName>
</protein>
<dbReference type="RefSeq" id="XP_038807519.1">
    <property type="nucleotide sequence ID" value="XM_038956060.1"/>
</dbReference>
<comment type="caution">
    <text evidence="1">The sequence shown here is derived from an EMBL/GenBank/DDBJ whole genome shotgun (WGS) entry which is preliminary data.</text>
</comment>
<organism evidence="1 2">
    <name type="scientific">Botrytis deweyae</name>
    <dbReference type="NCBI Taxonomy" id="2478750"/>
    <lineage>
        <taxon>Eukaryota</taxon>
        <taxon>Fungi</taxon>
        <taxon>Dikarya</taxon>
        <taxon>Ascomycota</taxon>
        <taxon>Pezizomycotina</taxon>
        <taxon>Leotiomycetes</taxon>
        <taxon>Helotiales</taxon>
        <taxon>Sclerotiniaceae</taxon>
        <taxon>Botrytis</taxon>
    </lineage>
</organism>
<keyword evidence="2" id="KW-1185">Reference proteome</keyword>
<gene>
    <name evidence="1" type="ORF">EAE98_008437</name>
</gene>
<evidence type="ECO:0000313" key="1">
    <source>
        <dbReference type="EMBL" id="KAF7921590.1"/>
    </source>
</evidence>
<dbReference type="Proteomes" id="UP000783213">
    <property type="component" value="Unassembled WGS sequence"/>
</dbReference>
<dbReference type="EMBL" id="RCSX01000022">
    <property type="protein sequence ID" value="KAF7921590.1"/>
    <property type="molecule type" value="Genomic_DNA"/>
</dbReference>
<reference evidence="1 2" key="1">
    <citation type="journal article" date="2020" name="Genome Biol. Evol.">
        <title>Comparative genomics of Sclerotiniaceae.</title>
        <authorList>
            <person name="Valero Jimenez C.A."/>
            <person name="Steentjes M."/>
            <person name="Scholten O.E."/>
            <person name="Van Kan J.A.L."/>
        </authorList>
    </citation>
    <scope>NUCLEOTIDE SEQUENCE [LARGE SCALE GENOMIC DNA]</scope>
    <source>
        <strain evidence="1 2">B1</strain>
    </source>
</reference>
<dbReference type="GeneID" id="62235210"/>
<sequence length="61" mass="6793">MTGYHKQLLAGALPSTLKCIANSQGELHDMLHHIVHNTKELSNVPGIKQREAARLEGDYQK</sequence>
<proteinExistence type="predicted"/>
<evidence type="ECO:0000313" key="2">
    <source>
        <dbReference type="Proteomes" id="UP000783213"/>
    </source>
</evidence>
<accession>A0ABQ7IE82</accession>
<name>A0ABQ7IE82_9HELO</name>